<proteinExistence type="predicted"/>
<dbReference type="PROSITE" id="PS51257">
    <property type="entry name" value="PROKAR_LIPOPROTEIN"/>
    <property type="match status" value="1"/>
</dbReference>
<protein>
    <submittedName>
        <fullName evidence="1">Uncharacterized protein</fullName>
    </submittedName>
</protein>
<name>A0A2P2MJX6_RHIMU</name>
<accession>A0A2P2MJX6</accession>
<dbReference type="AlphaFoldDB" id="A0A2P2MJX6"/>
<evidence type="ECO:0000313" key="1">
    <source>
        <dbReference type="EMBL" id="MBX30524.1"/>
    </source>
</evidence>
<reference evidence="1" key="1">
    <citation type="submission" date="2018-02" db="EMBL/GenBank/DDBJ databases">
        <title>Rhizophora mucronata_Transcriptome.</title>
        <authorList>
            <person name="Meera S.P."/>
            <person name="Sreeshan A."/>
            <person name="Augustine A."/>
        </authorList>
    </citation>
    <scope>NUCLEOTIDE SEQUENCE</scope>
    <source>
        <tissue evidence="1">Leaf</tissue>
    </source>
</reference>
<dbReference type="EMBL" id="GGEC01050040">
    <property type="protein sequence ID" value="MBX30524.1"/>
    <property type="molecule type" value="Transcribed_RNA"/>
</dbReference>
<sequence>MIRVQSWQLMLLSSCEEPMNCLTVITYVFLCPKCEAYL</sequence>
<organism evidence="1">
    <name type="scientific">Rhizophora mucronata</name>
    <name type="common">Asiatic mangrove</name>
    <dbReference type="NCBI Taxonomy" id="61149"/>
    <lineage>
        <taxon>Eukaryota</taxon>
        <taxon>Viridiplantae</taxon>
        <taxon>Streptophyta</taxon>
        <taxon>Embryophyta</taxon>
        <taxon>Tracheophyta</taxon>
        <taxon>Spermatophyta</taxon>
        <taxon>Magnoliopsida</taxon>
        <taxon>eudicotyledons</taxon>
        <taxon>Gunneridae</taxon>
        <taxon>Pentapetalae</taxon>
        <taxon>rosids</taxon>
        <taxon>fabids</taxon>
        <taxon>Malpighiales</taxon>
        <taxon>Rhizophoraceae</taxon>
        <taxon>Rhizophora</taxon>
    </lineage>
</organism>